<evidence type="ECO:0000259" key="2">
    <source>
        <dbReference type="Pfam" id="PF03108"/>
    </source>
</evidence>
<sequence>MNDNVDEVTNENNGIEDEVLNDSGDENDGLSDVIEDDIAEEEVVDNHIIGTTFRPRDDDRITLEVGQLFRNNTHFREILLNYSIQEGFKLRRIKNEKRRITYGCEVKGYHWRVQSSPTFDRITYMLKTLRNDAYQFLKIGISPQFG</sequence>
<evidence type="ECO:0000313" key="4">
    <source>
        <dbReference type="Proteomes" id="UP001168877"/>
    </source>
</evidence>
<feature type="domain" description="Transposase MuDR plant" evidence="2">
    <location>
        <begin position="61"/>
        <end position="116"/>
    </location>
</feature>
<evidence type="ECO:0000313" key="3">
    <source>
        <dbReference type="EMBL" id="KAK0593380.1"/>
    </source>
</evidence>
<name>A0AA39VUV8_ACESA</name>
<organism evidence="3 4">
    <name type="scientific">Acer saccharum</name>
    <name type="common">Sugar maple</name>
    <dbReference type="NCBI Taxonomy" id="4024"/>
    <lineage>
        <taxon>Eukaryota</taxon>
        <taxon>Viridiplantae</taxon>
        <taxon>Streptophyta</taxon>
        <taxon>Embryophyta</taxon>
        <taxon>Tracheophyta</taxon>
        <taxon>Spermatophyta</taxon>
        <taxon>Magnoliopsida</taxon>
        <taxon>eudicotyledons</taxon>
        <taxon>Gunneridae</taxon>
        <taxon>Pentapetalae</taxon>
        <taxon>rosids</taxon>
        <taxon>malvids</taxon>
        <taxon>Sapindales</taxon>
        <taxon>Sapindaceae</taxon>
        <taxon>Hippocastanoideae</taxon>
        <taxon>Acereae</taxon>
        <taxon>Acer</taxon>
    </lineage>
</organism>
<dbReference type="InterPro" id="IPR004332">
    <property type="entry name" value="Transposase_MuDR"/>
</dbReference>
<dbReference type="Proteomes" id="UP001168877">
    <property type="component" value="Unassembled WGS sequence"/>
</dbReference>
<proteinExistence type="predicted"/>
<evidence type="ECO:0000256" key="1">
    <source>
        <dbReference type="SAM" id="MobiDB-lite"/>
    </source>
</evidence>
<dbReference type="EMBL" id="JAUESC010000380">
    <property type="protein sequence ID" value="KAK0593380.1"/>
    <property type="molecule type" value="Genomic_DNA"/>
</dbReference>
<keyword evidence="4" id="KW-1185">Reference proteome</keyword>
<reference evidence="3" key="1">
    <citation type="journal article" date="2022" name="Plant J.">
        <title>Strategies of tolerance reflected in two North American maple genomes.</title>
        <authorList>
            <person name="McEvoy S.L."/>
            <person name="Sezen U.U."/>
            <person name="Trouern-Trend A."/>
            <person name="McMahon S.M."/>
            <person name="Schaberg P.G."/>
            <person name="Yang J."/>
            <person name="Wegrzyn J.L."/>
            <person name="Swenson N.G."/>
        </authorList>
    </citation>
    <scope>NUCLEOTIDE SEQUENCE</scope>
    <source>
        <strain evidence="3">NS2018</strain>
    </source>
</reference>
<accession>A0AA39VUV8</accession>
<reference evidence="3" key="2">
    <citation type="submission" date="2023-06" db="EMBL/GenBank/DDBJ databases">
        <authorList>
            <person name="Swenson N.G."/>
            <person name="Wegrzyn J.L."/>
            <person name="Mcevoy S.L."/>
        </authorList>
    </citation>
    <scope>NUCLEOTIDE SEQUENCE</scope>
    <source>
        <strain evidence="3">NS2018</strain>
        <tissue evidence="3">Leaf</tissue>
    </source>
</reference>
<dbReference type="AlphaFoldDB" id="A0AA39VUV8"/>
<dbReference type="Pfam" id="PF03108">
    <property type="entry name" value="DBD_Tnp_Mut"/>
    <property type="match status" value="1"/>
</dbReference>
<gene>
    <name evidence="3" type="ORF">LWI29_035725</name>
</gene>
<protein>
    <recommendedName>
        <fullName evidence="2">Transposase MuDR plant domain-containing protein</fullName>
    </recommendedName>
</protein>
<feature type="region of interest" description="Disordered" evidence="1">
    <location>
        <begin position="1"/>
        <end position="27"/>
    </location>
</feature>
<comment type="caution">
    <text evidence="3">The sequence shown here is derived from an EMBL/GenBank/DDBJ whole genome shotgun (WGS) entry which is preliminary data.</text>
</comment>